<protein>
    <submittedName>
        <fullName evidence="3">Uncharacterized protein LOC120262177 isoform X1</fullName>
    </submittedName>
</protein>
<evidence type="ECO:0000313" key="2">
    <source>
        <dbReference type="Proteomes" id="UP001515500"/>
    </source>
</evidence>
<name>A0AB40BGF9_DIOCR</name>
<accession>A0AB40BGF9</accession>
<organism evidence="2 3">
    <name type="scientific">Dioscorea cayennensis subsp. rotundata</name>
    <name type="common">White Guinea yam</name>
    <name type="synonym">Dioscorea rotundata</name>
    <dbReference type="NCBI Taxonomy" id="55577"/>
    <lineage>
        <taxon>Eukaryota</taxon>
        <taxon>Viridiplantae</taxon>
        <taxon>Streptophyta</taxon>
        <taxon>Embryophyta</taxon>
        <taxon>Tracheophyta</taxon>
        <taxon>Spermatophyta</taxon>
        <taxon>Magnoliopsida</taxon>
        <taxon>Liliopsida</taxon>
        <taxon>Dioscoreales</taxon>
        <taxon>Dioscoreaceae</taxon>
        <taxon>Dioscorea</taxon>
    </lineage>
</organism>
<dbReference type="InterPro" id="IPR015947">
    <property type="entry name" value="PUA-like_sf"/>
</dbReference>
<gene>
    <name evidence="3" type="primary">LOC120262177</name>
</gene>
<evidence type="ECO:0000313" key="3">
    <source>
        <dbReference type="RefSeq" id="XP_039126185.1"/>
    </source>
</evidence>
<evidence type="ECO:0000259" key="1">
    <source>
        <dbReference type="Pfam" id="PF04266"/>
    </source>
</evidence>
<dbReference type="AlphaFoldDB" id="A0AB40BGF9"/>
<dbReference type="Pfam" id="PF04266">
    <property type="entry name" value="ASCH"/>
    <property type="match status" value="1"/>
</dbReference>
<dbReference type="RefSeq" id="XP_039126185.1">
    <property type="nucleotide sequence ID" value="XM_039270251.1"/>
</dbReference>
<feature type="domain" description="ASCH" evidence="1">
    <location>
        <begin position="138"/>
        <end position="237"/>
    </location>
</feature>
<dbReference type="SUPFAM" id="SSF88697">
    <property type="entry name" value="PUA domain-like"/>
    <property type="match status" value="1"/>
</dbReference>
<dbReference type="Proteomes" id="UP001515500">
    <property type="component" value="Chromosome 5"/>
</dbReference>
<dbReference type="CDD" id="cd06555">
    <property type="entry name" value="ASCH_PF0470_like"/>
    <property type="match status" value="1"/>
</dbReference>
<dbReference type="Gene3D" id="2.30.130.30">
    <property type="entry name" value="Hypothetical protein"/>
    <property type="match status" value="1"/>
</dbReference>
<keyword evidence="2" id="KW-1185">Reference proteome</keyword>
<dbReference type="InterPro" id="IPR007374">
    <property type="entry name" value="ASCH_domain"/>
</dbReference>
<dbReference type="PANTHER" id="PTHR34204">
    <property type="entry name" value="RNA-BINDING ASCH DOMAIN PROTEIN"/>
    <property type="match status" value="1"/>
</dbReference>
<dbReference type="GeneID" id="120262177"/>
<dbReference type="PANTHER" id="PTHR34204:SF2">
    <property type="entry name" value="RNA-BINDING ASCH DOMAIN PROTEIN"/>
    <property type="match status" value="1"/>
</dbReference>
<proteinExistence type="predicted"/>
<sequence length="397" mass="44074">MEDEPLPPESEVPSSPATAPVRLVDCVEDLLFFTLSSHLDGSLDVDLGLANDYCSRLLQTDPLPVDSNIGDDCRGVPMYPLYKHLAHSLERSLSSGTFVRVPDSDDELLKMKEDEWSKLLLENGSELMKIFEAVNFELHVQEPFFSQLKAGLKIVEGRCAVGDYNRIAPGASLLFNKALVVEVQHVNRYNSFSEMLQVETLAKVLPGVQTIEEGIQIYRKFYTEEKERTNGVLAICVSKPASQPYVHMAKLLTGLGYDGLNFLLGMGHTNGTVTDALPPPRSVLIASAMKPFRPNVKGSSLTNAARALAKHVNRSSNGWWGNFSGSDSDKNRLALEVINCLLTNCSWMNIHLMQPYGCVFEIRVSEGYGARWSQDGSKFMGFLEPYVEEGHSKGWKH</sequence>
<reference evidence="3" key="1">
    <citation type="submission" date="2025-08" db="UniProtKB">
        <authorList>
            <consortium name="RefSeq"/>
        </authorList>
    </citation>
    <scope>IDENTIFICATION</scope>
</reference>